<sequence>MDDVFQIEEFDFQIAPVRQQKQRSVAARRLDVRYPELAGARQMSDVRRM</sequence>
<dbReference type="Proteomes" id="UP001250791">
    <property type="component" value="Unassembled WGS sequence"/>
</dbReference>
<name>A0ABU1SLX9_9HYPH</name>
<gene>
    <name evidence="1" type="ORF">J2W52_001431</name>
</gene>
<evidence type="ECO:0000313" key="1">
    <source>
        <dbReference type="EMBL" id="MDR6899843.1"/>
    </source>
</evidence>
<organism evidence="1 2">
    <name type="scientific">Rhizobium miluonense</name>
    <dbReference type="NCBI Taxonomy" id="411945"/>
    <lineage>
        <taxon>Bacteria</taxon>
        <taxon>Pseudomonadati</taxon>
        <taxon>Pseudomonadota</taxon>
        <taxon>Alphaproteobacteria</taxon>
        <taxon>Hyphomicrobiales</taxon>
        <taxon>Rhizobiaceae</taxon>
        <taxon>Rhizobium/Agrobacterium group</taxon>
        <taxon>Rhizobium</taxon>
    </lineage>
</organism>
<evidence type="ECO:0000313" key="2">
    <source>
        <dbReference type="Proteomes" id="UP001250791"/>
    </source>
</evidence>
<protein>
    <submittedName>
        <fullName evidence="1">Uncharacterized protein</fullName>
    </submittedName>
</protein>
<comment type="caution">
    <text evidence="1">The sequence shown here is derived from an EMBL/GenBank/DDBJ whole genome shotgun (WGS) entry which is preliminary data.</text>
</comment>
<proteinExistence type="predicted"/>
<keyword evidence="2" id="KW-1185">Reference proteome</keyword>
<reference evidence="1 2" key="1">
    <citation type="submission" date="2023-07" db="EMBL/GenBank/DDBJ databases">
        <title>Sorghum-associated microbial communities from plants grown in Nebraska, USA.</title>
        <authorList>
            <person name="Schachtman D."/>
        </authorList>
    </citation>
    <scope>NUCLEOTIDE SEQUENCE [LARGE SCALE GENOMIC DNA]</scope>
    <source>
        <strain evidence="1 2">3199</strain>
    </source>
</reference>
<accession>A0ABU1SLX9</accession>
<dbReference type="EMBL" id="JAVDUP010000001">
    <property type="protein sequence ID" value="MDR6899843.1"/>
    <property type="molecule type" value="Genomic_DNA"/>
</dbReference>